<gene>
    <name evidence="2" type="ORF">D9613_001544</name>
</gene>
<dbReference type="InterPro" id="IPR008266">
    <property type="entry name" value="Tyr_kinase_AS"/>
</dbReference>
<dbReference type="PROSITE" id="PS00109">
    <property type="entry name" value="PROTEIN_KINASE_TYR"/>
    <property type="match status" value="1"/>
</dbReference>
<dbReference type="InterPro" id="IPR052396">
    <property type="entry name" value="Meiotic_Drive_Suppr_Kinase"/>
</dbReference>
<evidence type="ECO:0000259" key="1">
    <source>
        <dbReference type="PROSITE" id="PS50011"/>
    </source>
</evidence>
<name>A0A8H4R686_9AGAR</name>
<dbReference type="Pfam" id="PF00069">
    <property type="entry name" value="Pkinase"/>
    <property type="match status" value="1"/>
</dbReference>
<dbReference type="GO" id="GO:0004672">
    <property type="term" value="F:protein kinase activity"/>
    <property type="evidence" value="ECO:0007669"/>
    <property type="project" value="InterPro"/>
</dbReference>
<reference evidence="2 3" key="1">
    <citation type="submission" date="2019-12" db="EMBL/GenBank/DDBJ databases">
        <authorList>
            <person name="Floudas D."/>
            <person name="Bentzer J."/>
            <person name="Ahren D."/>
            <person name="Johansson T."/>
            <person name="Persson P."/>
            <person name="Tunlid A."/>
        </authorList>
    </citation>
    <scope>NUCLEOTIDE SEQUENCE [LARGE SCALE GENOMIC DNA]</scope>
    <source>
        <strain evidence="2 3">CBS 102.39</strain>
    </source>
</reference>
<protein>
    <recommendedName>
        <fullName evidence="1">Protein kinase domain-containing protein</fullName>
    </recommendedName>
</protein>
<proteinExistence type="predicted"/>
<dbReference type="Proteomes" id="UP000521872">
    <property type="component" value="Unassembled WGS sequence"/>
</dbReference>
<dbReference type="PROSITE" id="PS50011">
    <property type="entry name" value="PROTEIN_KINASE_DOM"/>
    <property type="match status" value="1"/>
</dbReference>
<dbReference type="InterPro" id="IPR011009">
    <property type="entry name" value="Kinase-like_dom_sf"/>
</dbReference>
<dbReference type="PANTHER" id="PTHR37171:SF1">
    <property type="entry name" value="SERINE_THREONINE-PROTEIN KINASE YRZF-RELATED"/>
    <property type="match status" value="1"/>
</dbReference>
<dbReference type="InterPro" id="IPR000719">
    <property type="entry name" value="Prot_kinase_dom"/>
</dbReference>
<dbReference type="EMBL" id="JAACJL010000001">
    <property type="protein sequence ID" value="KAF4622915.1"/>
    <property type="molecule type" value="Genomic_DNA"/>
</dbReference>
<accession>A0A8H4R686</accession>
<dbReference type="SUPFAM" id="SSF56112">
    <property type="entry name" value="Protein kinase-like (PK-like)"/>
    <property type="match status" value="1"/>
</dbReference>
<feature type="domain" description="Protein kinase" evidence="1">
    <location>
        <begin position="356"/>
        <end position="550"/>
    </location>
</feature>
<sequence length="550" mass="62059">MIQEDDHAHLEPEDTPLDFYDRHISSTLLCKRVASFPSMASVLSKTCDEAFSKFYKEGRHLSPTGRSRIHNVALMSSIAFDKSHSIGEYYELYVGIPINAYAIKFYINPYSTSWDSAFLFDQQYEDYNASNFVSEWKLQLYHGSPRVFEPTVAGMPESKIQQYEDLLEQYPFIALWHFYPRTASGKSLLKNMLPQQSFLWECARTAGYKNKSLTPPPPDASSGVLHHRRNPYGERINANGGQLRKQSATYNFREEGPVGSEFTRKRSSVVSVHRQSESTRATRKRVDAQWQFIQYIGYDEVKDEISKRELALMTLNYGIYCSPVPATFLRLSSPGISRDFHPTSKSKFRPTGYIDMTLSQPMGKGAVGVVHPATVSIELELESGDVVEHKLVVKLAFSRTQKAGLKHEYDVYSHFAKAGYVGNIVDVHGLFEDPDSNTLALVMENGGRSLAHLNDEEEDGVDQVTGATIGKQWTLTACLNALKSIHAAGVHHGDIRPHNVLFDDKGRVKIIDFDSSTFDPDQINERMFENELSRLEAVLDGSYVDGGWFS</sequence>
<dbReference type="Gene3D" id="1.10.510.10">
    <property type="entry name" value="Transferase(Phosphotransferase) domain 1"/>
    <property type="match status" value="1"/>
</dbReference>
<evidence type="ECO:0000313" key="2">
    <source>
        <dbReference type="EMBL" id="KAF4622915.1"/>
    </source>
</evidence>
<dbReference type="AlphaFoldDB" id="A0A8H4R686"/>
<dbReference type="SMART" id="SM00220">
    <property type="entry name" value="S_TKc"/>
    <property type="match status" value="1"/>
</dbReference>
<keyword evidence="3" id="KW-1185">Reference proteome</keyword>
<comment type="caution">
    <text evidence="2">The sequence shown here is derived from an EMBL/GenBank/DDBJ whole genome shotgun (WGS) entry which is preliminary data.</text>
</comment>
<organism evidence="2 3">
    <name type="scientific">Agrocybe pediades</name>
    <dbReference type="NCBI Taxonomy" id="84607"/>
    <lineage>
        <taxon>Eukaryota</taxon>
        <taxon>Fungi</taxon>
        <taxon>Dikarya</taxon>
        <taxon>Basidiomycota</taxon>
        <taxon>Agaricomycotina</taxon>
        <taxon>Agaricomycetes</taxon>
        <taxon>Agaricomycetidae</taxon>
        <taxon>Agaricales</taxon>
        <taxon>Agaricineae</taxon>
        <taxon>Strophariaceae</taxon>
        <taxon>Agrocybe</taxon>
    </lineage>
</organism>
<evidence type="ECO:0000313" key="3">
    <source>
        <dbReference type="Proteomes" id="UP000521872"/>
    </source>
</evidence>
<dbReference type="PANTHER" id="PTHR37171">
    <property type="entry name" value="SERINE/THREONINE-PROTEIN KINASE YRZF-RELATED"/>
    <property type="match status" value="1"/>
</dbReference>
<dbReference type="GO" id="GO:0005524">
    <property type="term" value="F:ATP binding"/>
    <property type="evidence" value="ECO:0007669"/>
    <property type="project" value="InterPro"/>
</dbReference>